<evidence type="ECO:0000256" key="1">
    <source>
        <dbReference type="SAM" id="Phobius"/>
    </source>
</evidence>
<dbReference type="PANTHER" id="PTHR30524">
    <property type="entry name" value="MANNITOL-1-PHOSPHATE 5-DEHYDROGENASE"/>
    <property type="match status" value="1"/>
</dbReference>
<keyword evidence="1" id="KW-0472">Membrane</keyword>
<reference evidence="3 4" key="1">
    <citation type="submission" date="2016-10" db="EMBL/GenBank/DDBJ databases">
        <authorList>
            <person name="de Groot N.N."/>
        </authorList>
    </citation>
    <scope>NUCLEOTIDE SEQUENCE [LARGE SCALE GENOMIC DNA]</scope>
    <source>
        <strain evidence="3 4">DSM 43067</strain>
    </source>
</reference>
<dbReference type="GO" id="GO:0005829">
    <property type="term" value="C:cytosol"/>
    <property type="evidence" value="ECO:0007669"/>
    <property type="project" value="TreeGrafter"/>
</dbReference>
<dbReference type="Proteomes" id="UP000183413">
    <property type="component" value="Unassembled WGS sequence"/>
</dbReference>
<keyword evidence="1" id="KW-0812">Transmembrane</keyword>
<organism evidence="3 4">
    <name type="scientific">Actinomadura madurae</name>
    <dbReference type="NCBI Taxonomy" id="1993"/>
    <lineage>
        <taxon>Bacteria</taxon>
        <taxon>Bacillati</taxon>
        <taxon>Actinomycetota</taxon>
        <taxon>Actinomycetes</taxon>
        <taxon>Streptosporangiales</taxon>
        <taxon>Thermomonosporaceae</taxon>
        <taxon>Actinomadura</taxon>
    </lineage>
</organism>
<feature type="transmembrane region" description="Helical" evidence="1">
    <location>
        <begin position="295"/>
        <end position="318"/>
    </location>
</feature>
<dbReference type="GO" id="GO:0019592">
    <property type="term" value="P:mannitol catabolic process"/>
    <property type="evidence" value="ECO:0007669"/>
    <property type="project" value="TreeGrafter"/>
</dbReference>
<dbReference type="EMBL" id="FOVH01000021">
    <property type="protein sequence ID" value="SFQ06190.1"/>
    <property type="molecule type" value="Genomic_DNA"/>
</dbReference>
<gene>
    <name evidence="3" type="ORF">SAMN04489713_121110</name>
</gene>
<feature type="domain" description="Mannitol dehydrogenase C-terminal" evidence="2">
    <location>
        <begin position="176"/>
        <end position="312"/>
    </location>
</feature>
<keyword evidence="4" id="KW-1185">Reference proteome</keyword>
<dbReference type="STRING" id="1993.SAMN04489713_121110"/>
<accession>A0A1I5VFC8</accession>
<dbReference type="InParanoid" id="A0A1I5VFC8"/>
<name>A0A1I5VFC8_9ACTN</name>
<sequence length="390" mass="40674">MLLGCRTRDTAGRIRSAGGWRVRVTGEPPEEIRGVAAAAVGTAEMDRAVTSADLVVLSVGEGKVAEVARHLVPGLAARRGRPLDVWVVGNADCARRVRGALAGTAEAGGTPLPPLGIAGAVARVAVSRGSWHEPGVPEFVGDAARRLDVDALPLHLAPPALPGVHVTCEFGARLREKLFVFNTGHAFTAYLGWLRGHRTIDTAIRDPFVRPVVTGALLAARRAVLAAHPCLCPGHAPDLVADVHAPVADVLARYGNAELADPVVRVARDPIRKLAPGDRLLGPVALLGRTAPRGLAPFVLGVAAVLLYGYGDGAVLAADTSARRLRRLLDARGAPAVLTGVCGLDADDGFATAVADCYRGFRYADGGPWFPPSLRGVPGLSDPRPETVPR</sequence>
<evidence type="ECO:0000313" key="3">
    <source>
        <dbReference type="EMBL" id="SFQ06190.1"/>
    </source>
</evidence>
<protein>
    <submittedName>
        <fullName evidence="3">D-mannitol 1-phosphate 5-dehydrogenase</fullName>
    </submittedName>
</protein>
<dbReference type="AlphaFoldDB" id="A0A1I5VFC8"/>
<dbReference type="Gene3D" id="1.10.1040.10">
    <property type="entry name" value="N-(1-d-carboxylethyl)-l-norvaline Dehydrogenase, domain 2"/>
    <property type="match status" value="1"/>
</dbReference>
<keyword evidence="1" id="KW-1133">Transmembrane helix</keyword>
<dbReference type="InterPro" id="IPR008927">
    <property type="entry name" value="6-PGluconate_DH-like_C_sf"/>
</dbReference>
<proteinExistence type="predicted"/>
<evidence type="ECO:0000313" key="4">
    <source>
        <dbReference type="Proteomes" id="UP000183413"/>
    </source>
</evidence>
<dbReference type="SUPFAM" id="SSF48179">
    <property type="entry name" value="6-phosphogluconate dehydrogenase C-terminal domain-like"/>
    <property type="match status" value="1"/>
</dbReference>
<dbReference type="GO" id="GO:0008926">
    <property type="term" value="F:mannitol-1-phosphate 5-dehydrogenase activity"/>
    <property type="evidence" value="ECO:0007669"/>
    <property type="project" value="TreeGrafter"/>
</dbReference>
<evidence type="ECO:0000259" key="2">
    <source>
        <dbReference type="Pfam" id="PF08125"/>
    </source>
</evidence>
<dbReference type="PANTHER" id="PTHR30524:SF0">
    <property type="entry name" value="ALTRONATE OXIDOREDUCTASE-RELATED"/>
    <property type="match status" value="1"/>
</dbReference>
<dbReference type="eggNOG" id="COG0246">
    <property type="taxonomic scope" value="Bacteria"/>
</dbReference>
<dbReference type="Pfam" id="PF08125">
    <property type="entry name" value="Mannitol_dh_C"/>
    <property type="match status" value="1"/>
</dbReference>
<dbReference type="InterPro" id="IPR013118">
    <property type="entry name" value="Mannitol_DH_C"/>
</dbReference>
<dbReference type="InterPro" id="IPR013328">
    <property type="entry name" value="6PGD_dom2"/>
</dbReference>